<reference evidence="2 3" key="1">
    <citation type="submission" date="2024-09" db="EMBL/GenBank/DDBJ databases">
        <title>Chromosome-scale assembly of Riccia fluitans.</title>
        <authorList>
            <person name="Paukszto L."/>
            <person name="Sawicki J."/>
            <person name="Karawczyk K."/>
            <person name="Piernik-Szablinska J."/>
            <person name="Szczecinska M."/>
            <person name="Mazdziarz M."/>
        </authorList>
    </citation>
    <scope>NUCLEOTIDE SEQUENCE [LARGE SCALE GENOMIC DNA]</scope>
    <source>
        <strain evidence="2">Rf_01</strain>
        <tissue evidence="2">Aerial parts of the thallus</tissue>
    </source>
</reference>
<name>A0ABD1XSS7_9MARC</name>
<dbReference type="EMBL" id="JBHFFA010000007">
    <property type="protein sequence ID" value="KAL2611830.1"/>
    <property type="molecule type" value="Genomic_DNA"/>
</dbReference>
<proteinExistence type="predicted"/>
<evidence type="ECO:0000313" key="2">
    <source>
        <dbReference type="EMBL" id="KAL2611830.1"/>
    </source>
</evidence>
<feature type="compositionally biased region" description="Basic and acidic residues" evidence="1">
    <location>
        <begin position="112"/>
        <end position="124"/>
    </location>
</feature>
<evidence type="ECO:0000313" key="3">
    <source>
        <dbReference type="Proteomes" id="UP001605036"/>
    </source>
</evidence>
<comment type="caution">
    <text evidence="2">The sequence shown here is derived from an EMBL/GenBank/DDBJ whole genome shotgun (WGS) entry which is preliminary data.</text>
</comment>
<evidence type="ECO:0000256" key="1">
    <source>
        <dbReference type="SAM" id="MobiDB-lite"/>
    </source>
</evidence>
<keyword evidence="3" id="KW-1185">Reference proteome</keyword>
<organism evidence="2 3">
    <name type="scientific">Riccia fluitans</name>
    <dbReference type="NCBI Taxonomy" id="41844"/>
    <lineage>
        <taxon>Eukaryota</taxon>
        <taxon>Viridiplantae</taxon>
        <taxon>Streptophyta</taxon>
        <taxon>Embryophyta</taxon>
        <taxon>Marchantiophyta</taxon>
        <taxon>Marchantiopsida</taxon>
        <taxon>Marchantiidae</taxon>
        <taxon>Marchantiales</taxon>
        <taxon>Ricciaceae</taxon>
        <taxon>Riccia</taxon>
    </lineage>
</organism>
<dbReference type="AlphaFoldDB" id="A0ABD1XSS7"/>
<dbReference type="Proteomes" id="UP001605036">
    <property type="component" value="Unassembled WGS sequence"/>
</dbReference>
<gene>
    <name evidence="2" type="ORF">R1flu_023522</name>
</gene>
<accession>A0ABD1XSS7</accession>
<feature type="region of interest" description="Disordered" evidence="1">
    <location>
        <begin position="92"/>
        <end position="124"/>
    </location>
</feature>
<protein>
    <submittedName>
        <fullName evidence="2">Uncharacterized protein</fullName>
    </submittedName>
</protein>
<sequence>MWKANNVIVGVSFVREHRTLQDEVDRTGLDVCYQSLLHALKATVGTLPNSLVVLEYMRSIFDCLTSVPSNDPNIQPLVKGLDADDFSMDKFFGLQDPTSPNDVRASPDFEEELRTNERLRLHES</sequence>